<feature type="transmembrane region" description="Helical" evidence="5">
    <location>
        <begin position="342"/>
        <end position="359"/>
    </location>
</feature>
<feature type="transmembrane region" description="Helical" evidence="5">
    <location>
        <begin position="80"/>
        <end position="101"/>
    </location>
</feature>
<comment type="subcellular location">
    <subcellularLocation>
        <location evidence="1">Membrane</location>
        <topology evidence="1">Multi-pass membrane protein</topology>
    </subcellularLocation>
</comment>
<feature type="transmembrane region" description="Helical" evidence="5">
    <location>
        <begin position="305"/>
        <end position="322"/>
    </location>
</feature>
<feature type="transmembrane region" description="Helical" evidence="5">
    <location>
        <begin position="148"/>
        <end position="167"/>
    </location>
</feature>
<feature type="transmembrane region" description="Helical" evidence="5">
    <location>
        <begin position="179"/>
        <end position="211"/>
    </location>
</feature>
<keyword evidence="2 5" id="KW-0812">Transmembrane</keyword>
<dbReference type="RefSeq" id="WP_205721320.1">
    <property type="nucleotide sequence ID" value="NZ_CP070608.1"/>
</dbReference>
<dbReference type="PANTHER" id="PTHR37422">
    <property type="entry name" value="TEICHURONIC ACID BIOSYNTHESIS PROTEIN TUAE"/>
    <property type="match status" value="1"/>
</dbReference>
<keyword evidence="3 5" id="KW-1133">Transmembrane helix</keyword>
<evidence type="ECO:0000259" key="6">
    <source>
        <dbReference type="Pfam" id="PF04932"/>
    </source>
</evidence>
<dbReference type="EMBL" id="CP070608">
    <property type="protein sequence ID" value="QSE96806.1"/>
    <property type="molecule type" value="Genomic_DNA"/>
</dbReference>
<feature type="transmembrane region" description="Helical" evidence="5">
    <location>
        <begin position="28"/>
        <end position="45"/>
    </location>
</feature>
<feature type="transmembrane region" description="Helical" evidence="5">
    <location>
        <begin position="57"/>
        <end position="74"/>
    </location>
</feature>
<reference evidence="7" key="1">
    <citation type="submission" date="2021-02" db="EMBL/GenBank/DDBJ databases">
        <title>Fulvivirga sp. S481 isolated from sea water.</title>
        <authorList>
            <person name="Bae S.S."/>
            <person name="Baek K."/>
        </authorList>
    </citation>
    <scope>NUCLEOTIDE SEQUENCE</scope>
    <source>
        <strain evidence="7">S481</strain>
    </source>
</reference>
<keyword evidence="8" id="KW-1185">Reference proteome</keyword>
<gene>
    <name evidence="7" type="ORF">JR347_14565</name>
</gene>
<keyword evidence="4 5" id="KW-0472">Membrane</keyword>
<evidence type="ECO:0000313" key="8">
    <source>
        <dbReference type="Proteomes" id="UP000662783"/>
    </source>
</evidence>
<organism evidence="7 8">
    <name type="scientific">Fulvivirga lutea</name>
    <dbReference type="NCBI Taxonomy" id="2810512"/>
    <lineage>
        <taxon>Bacteria</taxon>
        <taxon>Pseudomonadati</taxon>
        <taxon>Bacteroidota</taxon>
        <taxon>Cytophagia</taxon>
        <taxon>Cytophagales</taxon>
        <taxon>Fulvivirgaceae</taxon>
        <taxon>Fulvivirga</taxon>
    </lineage>
</organism>
<sequence length="402" mass="46662">MSIVLSLYLFLFLFVANLDFAGFNTVNQIILWVISPIVTLLIFHKNNHRIKDIPKEYFFYGSMLIISILGYFISKDVDGFIRYYRVLFTNSILMVIIFLAIRDVYDLRKVLYSIAISCIMVVLFSFYIESPNLNDEYFRMAGLMGNANGTAIIARIGMMIIILIWVLNYHPKNIVLKSVLLISFFLLYLGIIVTASRANFLFASLIFPFIIFNSKKLGVPTKILLGLILSIVVFYFYSEYFTELVIYRRLTDNSGYLVELEEENRFRYMLLALETFFEYPVVGIGLNQFRYISGGKISHTDLLDIAVQLGFLGVLAYGGMYFNLFKRMIRNLKYLTNRLSNINRWLLFFLISEFSFGLFGTNWFFQIHMIFLSVLITITLLIKRNPVQILNQIIADGPSSTR</sequence>
<evidence type="ECO:0000256" key="4">
    <source>
        <dbReference type="ARBA" id="ARBA00023136"/>
    </source>
</evidence>
<keyword evidence="7" id="KW-0436">Ligase</keyword>
<feature type="domain" description="O-antigen ligase-related" evidence="6">
    <location>
        <begin position="183"/>
        <end position="317"/>
    </location>
</feature>
<feature type="transmembrane region" description="Helical" evidence="5">
    <location>
        <begin position="110"/>
        <end position="128"/>
    </location>
</feature>
<evidence type="ECO:0000256" key="1">
    <source>
        <dbReference type="ARBA" id="ARBA00004141"/>
    </source>
</evidence>
<evidence type="ECO:0000256" key="5">
    <source>
        <dbReference type="SAM" id="Phobius"/>
    </source>
</evidence>
<feature type="transmembrane region" description="Helical" evidence="5">
    <location>
        <begin position="223"/>
        <end position="247"/>
    </location>
</feature>
<dbReference type="Proteomes" id="UP000662783">
    <property type="component" value="Chromosome"/>
</dbReference>
<dbReference type="AlphaFoldDB" id="A0A975A0G8"/>
<name>A0A975A0G8_9BACT</name>
<dbReference type="KEGG" id="fuv:JR347_14565"/>
<dbReference type="GO" id="GO:0016874">
    <property type="term" value="F:ligase activity"/>
    <property type="evidence" value="ECO:0007669"/>
    <property type="project" value="UniProtKB-KW"/>
</dbReference>
<feature type="transmembrane region" description="Helical" evidence="5">
    <location>
        <begin position="268"/>
        <end position="285"/>
    </location>
</feature>
<evidence type="ECO:0000256" key="2">
    <source>
        <dbReference type="ARBA" id="ARBA00022692"/>
    </source>
</evidence>
<evidence type="ECO:0000313" key="7">
    <source>
        <dbReference type="EMBL" id="QSE96806.1"/>
    </source>
</evidence>
<dbReference type="InterPro" id="IPR051533">
    <property type="entry name" value="WaaL-like"/>
</dbReference>
<dbReference type="PANTHER" id="PTHR37422:SF13">
    <property type="entry name" value="LIPOPOLYSACCHARIDE BIOSYNTHESIS PROTEIN PA4999-RELATED"/>
    <property type="match status" value="1"/>
</dbReference>
<dbReference type="Pfam" id="PF04932">
    <property type="entry name" value="Wzy_C"/>
    <property type="match status" value="1"/>
</dbReference>
<accession>A0A975A0G8</accession>
<proteinExistence type="predicted"/>
<dbReference type="InterPro" id="IPR007016">
    <property type="entry name" value="O-antigen_ligase-rel_domated"/>
</dbReference>
<dbReference type="GO" id="GO:0016020">
    <property type="term" value="C:membrane"/>
    <property type="evidence" value="ECO:0007669"/>
    <property type="project" value="UniProtKB-SubCell"/>
</dbReference>
<evidence type="ECO:0000256" key="3">
    <source>
        <dbReference type="ARBA" id="ARBA00022989"/>
    </source>
</evidence>
<protein>
    <submittedName>
        <fullName evidence="7">O-antigen ligase family protein</fullName>
    </submittedName>
</protein>